<keyword evidence="3" id="KW-1133">Transmembrane helix</keyword>
<feature type="transmembrane region" description="Helical" evidence="3">
    <location>
        <begin position="92"/>
        <end position="110"/>
    </location>
</feature>
<accession>A0A6I4SN68</accession>
<dbReference type="Proteomes" id="UP000468943">
    <property type="component" value="Unassembled WGS sequence"/>
</dbReference>
<reference evidence="5 6" key="1">
    <citation type="submission" date="2019-12" db="EMBL/GenBank/DDBJ databases">
        <title>Genomic-based taxomic classification of the family Erythrobacteraceae.</title>
        <authorList>
            <person name="Xu L."/>
        </authorList>
    </citation>
    <scope>NUCLEOTIDE SEQUENCE [LARGE SCALE GENOMIC DNA]</scope>
    <source>
        <strain evidence="5 6">JCM 17802</strain>
    </source>
</reference>
<dbReference type="CDD" id="cd07341">
    <property type="entry name" value="M56_BlaR1_MecR1_like"/>
    <property type="match status" value="1"/>
</dbReference>
<evidence type="ECO:0000256" key="1">
    <source>
        <dbReference type="SAM" id="Coils"/>
    </source>
</evidence>
<organism evidence="5 6">
    <name type="scientific">Pontixanthobacter gangjinensis</name>
    <dbReference type="NCBI Taxonomy" id="1028742"/>
    <lineage>
        <taxon>Bacteria</taxon>
        <taxon>Pseudomonadati</taxon>
        <taxon>Pseudomonadota</taxon>
        <taxon>Alphaproteobacteria</taxon>
        <taxon>Sphingomonadales</taxon>
        <taxon>Erythrobacteraceae</taxon>
        <taxon>Pontixanthobacter</taxon>
    </lineage>
</organism>
<evidence type="ECO:0000256" key="2">
    <source>
        <dbReference type="SAM" id="MobiDB-lite"/>
    </source>
</evidence>
<keyword evidence="6" id="KW-1185">Reference proteome</keyword>
<feature type="transmembrane region" description="Helical" evidence="3">
    <location>
        <begin position="34"/>
        <end position="57"/>
    </location>
</feature>
<dbReference type="PANTHER" id="PTHR34978:SF3">
    <property type="entry name" value="SLR0241 PROTEIN"/>
    <property type="match status" value="1"/>
</dbReference>
<dbReference type="InterPro" id="IPR008756">
    <property type="entry name" value="Peptidase_M56"/>
</dbReference>
<dbReference type="AlphaFoldDB" id="A0A6I4SN68"/>
<feature type="transmembrane region" description="Helical" evidence="3">
    <location>
        <begin position="6"/>
        <end position="22"/>
    </location>
</feature>
<dbReference type="InterPro" id="IPR052173">
    <property type="entry name" value="Beta-lactam_resp_regulator"/>
</dbReference>
<dbReference type="EMBL" id="WTYS01000001">
    <property type="protein sequence ID" value="MXO56818.1"/>
    <property type="molecule type" value="Genomic_DNA"/>
</dbReference>
<evidence type="ECO:0000259" key="4">
    <source>
        <dbReference type="Pfam" id="PF05569"/>
    </source>
</evidence>
<proteinExistence type="predicted"/>
<dbReference type="RefSeq" id="WP_160597973.1">
    <property type="nucleotide sequence ID" value="NZ_WTYS01000001.1"/>
</dbReference>
<name>A0A6I4SN68_9SPHN</name>
<feature type="region of interest" description="Disordered" evidence="2">
    <location>
        <begin position="336"/>
        <end position="356"/>
    </location>
</feature>
<evidence type="ECO:0000313" key="6">
    <source>
        <dbReference type="Proteomes" id="UP000468943"/>
    </source>
</evidence>
<evidence type="ECO:0000256" key="3">
    <source>
        <dbReference type="SAM" id="Phobius"/>
    </source>
</evidence>
<keyword evidence="3" id="KW-0812">Transmembrane</keyword>
<comment type="caution">
    <text evidence="5">The sequence shown here is derived from an EMBL/GenBank/DDBJ whole genome shotgun (WGS) entry which is preliminary data.</text>
</comment>
<keyword evidence="3" id="KW-0472">Membrane</keyword>
<gene>
    <name evidence="5" type="ORF">GRI36_07975</name>
</gene>
<keyword evidence="1" id="KW-0175">Coiled coil</keyword>
<dbReference type="Pfam" id="PF05569">
    <property type="entry name" value="Peptidase_M56"/>
    <property type="match status" value="1"/>
</dbReference>
<feature type="coiled-coil region" evidence="1">
    <location>
        <begin position="396"/>
        <end position="423"/>
    </location>
</feature>
<feature type="transmembrane region" description="Helical" evidence="3">
    <location>
        <begin position="284"/>
        <end position="306"/>
    </location>
</feature>
<evidence type="ECO:0000313" key="5">
    <source>
        <dbReference type="EMBL" id="MXO56818.1"/>
    </source>
</evidence>
<dbReference type="OrthoDB" id="1628901at2"/>
<protein>
    <recommendedName>
        <fullName evidence="4">Peptidase M56 domain-containing protein</fullName>
    </recommendedName>
</protein>
<feature type="domain" description="Peptidase M56" evidence="4">
    <location>
        <begin position="6"/>
        <end position="271"/>
    </location>
</feature>
<dbReference type="PANTHER" id="PTHR34978">
    <property type="entry name" value="POSSIBLE SENSOR-TRANSDUCER PROTEIN BLAR"/>
    <property type="match status" value="1"/>
</dbReference>
<sequence length="513" mass="55548">MSVWLIDTLVWTAALIAAVLVLRRPVARIFGPNVAYALWAIPLLRLVLPPITLPAWLAAAVETPADAGLTIIITTRQAMEAAPTTPAAGFDWTLLASGIWLAGITVFLIARFSAYFRMRRELLENAHPVGESGQVRIVETPGTNSPIAFGIIDKVIALPEGFMALTDRTERDLALEHELAHHKAGDLIANFAVQPLFAFHWFNPLGWYGWRAMRRDQEAACDARVMSARGQADRATYAAIIANYAAGPNIALAAPMACPVIGEKSIIHRLRSLTMKDITPRRRVAGRLMMGAALLALPLTASITYAESISAPAAPAAPSAPGALAPLAPPAPPVPPVPPLGLSLQAASDAPNMSDGDADVYVFETETTDENGDATKSRVERRHKVIFAGDGEKMSAEEREEMMKELREQLADVDVEVRKAMEEVRVAVIEMKGEDGNTKIEMECTDDKESGEWKTDDGKRIIRICKSEIMASALTGLKAAREAIADNPEMAPDMRAEVLKALDQKIGNWGKEG</sequence>